<feature type="domain" description="Serine aminopeptidase S33" evidence="1">
    <location>
        <begin position="68"/>
        <end position="224"/>
    </location>
</feature>
<dbReference type="Gene3D" id="3.40.50.1820">
    <property type="entry name" value="alpha/beta hydrolase"/>
    <property type="match status" value="1"/>
</dbReference>
<dbReference type="Proteomes" id="UP000307999">
    <property type="component" value="Unassembled WGS sequence"/>
</dbReference>
<dbReference type="PROSITE" id="PS51257">
    <property type="entry name" value="PROKAR_LIPOPROTEIN"/>
    <property type="match status" value="1"/>
</dbReference>
<dbReference type="OrthoDB" id="5614837at2"/>
<gene>
    <name evidence="2" type="ORF">E8M12_08385</name>
</gene>
<keyword evidence="3" id="KW-1185">Reference proteome</keyword>
<proteinExistence type="predicted"/>
<evidence type="ECO:0000259" key="1">
    <source>
        <dbReference type="Pfam" id="PF12146"/>
    </source>
</evidence>
<sequence>MLRNIQVLIFYLFLCGCANQVFLHPSISKSSSGLSSLPEFLGRDDLQHTFLTLENGVKLQVSLYTPDNPTASVMVSGGNAASLSEVIYYHRYLLNQNLQVTFFSFQGFDKSSGQASLSTMFSDAEQVLARQQREYPDIPHFYVTHSISTSIGLCLSRHAALRGVVLESAMDINNIADYHANKSSLSWLLTPVARLMTISIPDSLADCTLNSHNQKARAMFIHHPNDVLTPYVQAVDIFDAYQGEKVFIEARVSLPPQYHQSIWYDSELQSQILRFISQ</sequence>
<dbReference type="GO" id="GO:0016787">
    <property type="term" value="F:hydrolase activity"/>
    <property type="evidence" value="ECO:0007669"/>
    <property type="project" value="UniProtKB-KW"/>
</dbReference>
<dbReference type="Pfam" id="PF12146">
    <property type="entry name" value="Hydrolase_4"/>
    <property type="match status" value="1"/>
</dbReference>
<organism evidence="2 3">
    <name type="scientific">Thalassotalea mangrovi</name>
    <dbReference type="NCBI Taxonomy" id="2572245"/>
    <lineage>
        <taxon>Bacteria</taxon>
        <taxon>Pseudomonadati</taxon>
        <taxon>Pseudomonadota</taxon>
        <taxon>Gammaproteobacteria</taxon>
        <taxon>Alteromonadales</taxon>
        <taxon>Colwelliaceae</taxon>
        <taxon>Thalassotalea</taxon>
    </lineage>
</organism>
<name>A0A4U1B5B0_9GAMM</name>
<dbReference type="EMBL" id="SWDB01000018">
    <property type="protein sequence ID" value="TKB45603.1"/>
    <property type="molecule type" value="Genomic_DNA"/>
</dbReference>
<accession>A0A4U1B5B0</accession>
<protein>
    <submittedName>
        <fullName evidence="2">Alpha/beta hydrolase</fullName>
    </submittedName>
</protein>
<dbReference type="InterPro" id="IPR022742">
    <property type="entry name" value="Hydrolase_4"/>
</dbReference>
<evidence type="ECO:0000313" key="2">
    <source>
        <dbReference type="EMBL" id="TKB45603.1"/>
    </source>
</evidence>
<comment type="caution">
    <text evidence="2">The sequence shown here is derived from an EMBL/GenBank/DDBJ whole genome shotgun (WGS) entry which is preliminary data.</text>
</comment>
<evidence type="ECO:0000313" key="3">
    <source>
        <dbReference type="Proteomes" id="UP000307999"/>
    </source>
</evidence>
<dbReference type="SUPFAM" id="SSF53474">
    <property type="entry name" value="alpha/beta-Hydrolases"/>
    <property type="match status" value="1"/>
</dbReference>
<reference evidence="2 3" key="1">
    <citation type="submission" date="2019-04" db="EMBL/GenBank/DDBJ databases">
        <title>Thalassotalea guangxiensis sp. nov., isolated from sediment of the coastal wetland.</title>
        <authorList>
            <person name="Zheng S."/>
            <person name="Zhang D."/>
        </authorList>
    </citation>
    <scope>NUCLEOTIDE SEQUENCE [LARGE SCALE GENOMIC DNA]</scope>
    <source>
        <strain evidence="2 3">ZS-4</strain>
    </source>
</reference>
<dbReference type="InterPro" id="IPR029058">
    <property type="entry name" value="AB_hydrolase_fold"/>
</dbReference>
<keyword evidence="2" id="KW-0378">Hydrolase</keyword>
<dbReference type="AlphaFoldDB" id="A0A4U1B5B0"/>